<dbReference type="NCBIfam" id="TIGR02824">
    <property type="entry name" value="quinone_pig3"/>
    <property type="match status" value="1"/>
</dbReference>
<dbReference type="InterPro" id="IPR011032">
    <property type="entry name" value="GroES-like_sf"/>
</dbReference>
<dbReference type="Gene3D" id="3.90.180.10">
    <property type="entry name" value="Medium-chain alcohol dehydrogenases, catalytic domain"/>
    <property type="match status" value="1"/>
</dbReference>
<dbReference type="Pfam" id="PF08240">
    <property type="entry name" value="ADH_N"/>
    <property type="match status" value="1"/>
</dbReference>
<dbReference type="Gene3D" id="3.40.50.720">
    <property type="entry name" value="NAD(P)-binding Rossmann-like Domain"/>
    <property type="match status" value="1"/>
</dbReference>
<protein>
    <submittedName>
        <fullName evidence="4">NAD(P)H-quinone oxidoreductase</fullName>
    </submittedName>
</protein>
<dbReference type="SUPFAM" id="SSF51735">
    <property type="entry name" value="NAD(P)-binding Rossmann-fold domains"/>
    <property type="match status" value="1"/>
</dbReference>
<evidence type="ECO:0000256" key="1">
    <source>
        <dbReference type="ARBA" id="ARBA00022857"/>
    </source>
</evidence>
<feature type="domain" description="Enoyl reductase (ER)" evidence="3">
    <location>
        <begin position="16"/>
        <end position="328"/>
    </location>
</feature>
<dbReference type="InterPro" id="IPR013154">
    <property type="entry name" value="ADH-like_N"/>
</dbReference>
<dbReference type="Pfam" id="PF00107">
    <property type="entry name" value="ADH_zinc_N"/>
    <property type="match status" value="1"/>
</dbReference>
<dbReference type="EMBL" id="CP114029">
    <property type="protein sequence ID" value="WAP70097.1"/>
    <property type="molecule type" value="Genomic_DNA"/>
</dbReference>
<dbReference type="InterPro" id="IPR020843">
    <property type="entry name" value="ER"/>
</dbReference>
<evidence type="ECO:0000259" key="3">
    <source>
        <dbReference type="SMART" id="SM00829"/>
    </source>
</evidence>
<evidence type="ECO:0000313" key="4">
    <source>
        <dbReference type="EMBL" id="WAP70097.1"/>
    </source>
</evidence>
<proteinExistence type="predicted"/>
<evidence type="ECO:0000256" key="2">
    <source>
        <dbReference type="ARBA" id="ARBA00023002"/>
    </source>
</evidence>
<dbReference type="SMART" id="SM00829">
    <property type="entry name" value="PKS_ER"/>
    <property type="match status" value="1"/>
</dbReference>
<sequence>MASEGEMRVVEIGEPGGPDALRIAARKLPTAGSGEILVEVAAAGVNRPDVMQRQGLYPPPPGAPEWPGLEVAGRVAALGEGATRFAVGDRVMALVAGGGYAEFVTVAETNALMVPAALGLVEAAGFPETFFTVWHNVFQRGGLKAGETFLVHGGTSGIGTTAIQLAHAFGARVFATAGSDEKCRAAERLGADACINYKTADFVAALKEATGGKGIDLTLDMIGGDYAARNVDVAAEEGRIVQIAVQKGAKAEVDLFKIMRKRLTLTGSTLRNRPVEFKAKIADELSTHVLPLIESGKVKPLIDRTYALEAAADAHRHMDDDHIGKIVLTTGRGNA</sequence>
<dbReference type="InterPro" id="IPR014189">
    <property type="entry name" value="Quinone_OxRdtase_PIG3"/>
</dbReference>
<dbReference type="Proteomes" id="UP001164020">
    <property type="component" value="Chromosome"/>
</dbReference>
<dbReference type="SUPFAM" id="SSF50129">
    <property type="entry name" value="GroES-like"/>
    <property type="match status" value="1"/>
</dbReference>
<gene>
    <name evidence="4" type="ORF">OH818_08175</name>
</gene>
<name>A0ABY7C3C4_9HYPH</name>
<dbReference type="PANTHER" id="PTHR48106:SF8">
    <property type="entry name" value="OS02G0805600 PROTEIN"/>
    <property type="match status" value="1"/>
</dbReference>
<keyword evidence="1" id="KW-0521">NADP</keyword>
<dbReference type="PANTHER" id="PTHR48106">
    <property type="entry name" value="QUINONE OXIDOREDUCTASE PIG3-RELATED"/>
    <property type="match status" value="1"/>
</dbReference>
<accession>A0ABY7C3C4</accession>
<dbReference type="CDD" id="cd05276">
    <property type="entry name" value="p53_inducible_oxidoreductase"/>
    <property type="match status" value="1"/>
</dbReference>
<dbReference type="RefSeq" id="WP_268882550.1">
    <property type="nucleotide sequence ID" value="NZ_CP114029.1"/>
</dbReference>
<reference evidence="4" key="1">
    <citation type="submission" date="2022-12" db="EMBL/GenBank/DDBJ databases">
        <title>Jiella pelagia sp. nov., isolated from phosphonate enriched culture of Northwest Pacific surface seawater.</title>
        <authorList>
            <person name="Shin D.Y."/>
            <person name="Hwang C.Y."/>
        </authorList>
    </citation>
    <scope>NUCLEOTIDE SEQUENCE</scope>
    <source>
        <strain evidence="4">HL-NP1</strain>
    </source>
</reference>
<keyword evidence="5" id="KW-1185">Reference proteome</keyword>
<dbReference type="InterPro" id="IPR013149">
    <property type="entry name" value="ADH-like_C"/>
</dbReference>
<organism evidence="4 5">
    <name type="scientific">Jiella pelagia</name>
    <dbReference type="NCBI Taxonomy" id="2986949"/>
    <lineage>
        <taxon>Bacteria</taxon>
        <taxon>Pseudomonadati</taxon>
        <taxon>Pseudomonadota</taxon>
        <taxon>Alphaproteobacteria</taxon>
        <taxon>Hyphomicrobiales</taxon>
        <taxon>Aurantimonadaceae</taxon>
        <taxon>Jiella</taxon>
    </lineage>
</organism>
<keyword evidence="2" id="KW-0560">Oxidoreductase</keyword>
<dbReference type="InterPro" id="IPR036291">
    <property type="entry name" value="NAD(P)-bd_dom_sf"/>
</dbReference>
<evidence type="ECO:0000313" key="5">
    <source>
        <dbReference type="Proteomes" id="UP001164020"/>
    </source>
</evidence>